<organism evidence="1 2">
    <name type="scientific">Pochonia chlamydosporia 170</name>
    <dbReference type="NCBI Taxonomy" id="1380566"/>
    <lineage>
        <taxon>Eukaryota</taxon>
        <taxon>Fungi</taxon>
        <taxon>Dikarya</taxon>
        <taxon>Ascomycota</taxon>
        <taxon>Pezizomycotina</taxon>
        <taxon>Sordariomycetes</taxon>
        <taxon>Hypocreomycetidae</taxon>
        <taxon>Hypocreales</taxon>
        <taxon>Clavicipitaceae</taxon>
        <taxon>Pochonia</taxon>
    </lineage>
</organism>
<accession>A0A179FAF5</accession>
<dbReference type="RefSeq" id="XP_018139994.1">
    <property type="nucleotide sequence ID" value="XM_018294390.1"/>
</dbReference>
<proteinExistence type="predicted"/>
<dbReference type="Proteomes" id="UP000078397">
    <property type="component" value="Unassembled WGS sequence"/>
</dbReference>
<comment type="caution">
    <text evidence="1">The sequence shown here is derived from an EMBL/GenBank/DDBJ whole genome shotgun (WGS) entry which is preliminary data.</text>
</comment>
<dbReference type="KEGG" id="pchm:VFPPC_16637"/>
<dbReference type="EMBL" id="LSBJ02000007">
    <property type="protein sequence ID" value="OAQ62290.1"/>
    <property type="molecule type" value="Genomic_DNA"/>
</dbReference>
<gene>
    <name evidence="1" type="ORF">VFPPC_16637</name>
</gene>
<evidence type="ECO:0000313" key="2">
    <source>
        <dbReference type="Proteomes" id="UP000078397"/>
    </source>
</evidence>
<protein>
    <submittedName>
        <fullName evidence="1">Uncharacterized protein</fullName>
    </submittedName>
</protein>
<dbReference type="AlphaFoldDB" id="A0A179FAF5"/>
<keyword evidence="2" id="KW-1185">Reference proteome</keyword>
<dbReference type="GeneID" id="28858384"/>
<evidence type="ECO:0000313" key="1">
    <source>
        <dbReference type="EMBL" id="OAQ62290.1"/>
    </source>
</evidence>
<reference evidence="1 2" key="1">
    <citation type="journal article" date="2016" name="PLoS Pathog.">
        <title>Biosynthesis of antibiotic leucinostatins in bio-control fungus Purpureocillium lilacinum and their inhibition on phytophthora revealed by genome mining.</title>
        <authorList>
            <person name="Wang G."/>
            <person name="Liu Z."/>
            <person name="Lin R."/>
            <person name="Li E."/>
            <person name="Mao Z."/>
            <person name="Ling J."/>
            <person name="Yang Y."/>
            <person name="Yin W.B."/>
            <person name="Xie B."/>
        </authorList>
    </citation>
    <scope>NUCLEOTIDE SEQUENCE [LARGE SCALE GENOMIC DNA]</scope>
    <source>
        <strain evidence="1">170</strain>
    </source>
</reference>
<sequence>MFPKLHDVFLCEQNWWCQSEFVPTVTPSSFPASAWDIGDRITEPSVSLTQSTLCHRWNQVPSMWLLLHMKYRAIRLRVLQHRHTCDISLMADPSWPRWYYLLPHLSHD</sequence>
<name>A0A179FAF5_METCM</name>